<dbReference type="AlphaFoldDB" id="A0A5E4QH01"/>
<accession>A0A5E4QH01</accession>
<gene>
    <name evidence="1" type="ORF">LSINAPIS_LOCUS8812</name>
</gene>
<evidence type="ECO:0000313" key="1">
    <source>
        <dbReference type="EMBL" id="VVC97566.1"/>
    </source>
</evidence>
<keyword evidence="2" id="KW-1185">Reference proteome</keyword>
<dbReference type="Proteomes" id="UP000324832">
    <property type="component" value="Unassembled WGS sequence"/>
</dbReference>
<sequence length="164" mass="18957">MLLMPEKERLSTKTLMLTTLETREHNVLFLRDGLYQSIHTTSRDEELCSKDISQRKKKRRRCRFLRKDIVTRVRQHPPSSLQQLWLEVKLPGINIALGTAYRPENISVLEALDALGDSLNSLSRCDFSLAQLVNEPTRITDLSQTILGLVIRDKPLKCKGCWKR</sequence>
<evidence type="ECO:0000313" key="2">
    <source>
        <dbReference type="Proteomes" id="UP000324832"/>
    </source>
</evidence>
<reference evidence="1 2" key="1">
    <citation type="submission" date="2017-07" db="EMBL/GenBank/DDBJ databases">
        <authorList>
            <person name="Talla V."/>
            <person name="Backstrom N."/>
        </authorList>
    </citation>
    <scope>NUCLEOTIDE SEQUENCE [LARGE SCALE GENOMIC DNA]</scope>
</reference>
<organism evidence="1 2">
    <name type="scientific">Leptidea sinapis</name>
    <dbReference type="NCBI Taxonomy" id="189913"/>
    <lineage>
        <taxon>Eukaryota</taxon>
        <taxon>Metazoa</taxon>
        <taxon>Ecdysozoa</taxon>
        <taxon>Arthropoda</taxon>
        <taxon>Hexapoda</taxon>
        <taxon>Insecta</taxon>
        <taxon>Pterygota</taxon>
        <taxon>Neoptera</taxon>
        <taxon>Endopterygota</taxon>
        <taxon>Lepidoptera</taxon>
        <taxon>Glossata</taxon>
        <taxon>Ditrysia</taxon>
        <taxon>Papilionoidea</taxon>
        <taxon>Pieridae</taxon>
        <taxon>Dismorphiinae</taxon>
        <taxon>Leptidea</taxon>
    </lineage>
</organism>
<protein>
    <submittedName>
        <fullName evidence="1">Uncharacterized protein</fullName>
    </submittedName>
</protein>
<name>A0A5E4QH01_9NEOP</name>
<proteinExistence type="predicted"/>
<dbReference type="EMBL" id="FZQP02003222">
    <property type="protein sequence ID" value="VVC97566.1"/>
    <property type="molecule type" value="Genomic_DNA"/>
</dbReference>